<reference evidence="1" key="1">
    <citation type="submission" date="2018-06" db="EMBL/GenBank/DDBJ databases">
        <authorList>
            <person name="Zhirakovskaya E."/>
        </authorList>
    </citation>
    <scope>NUCLEOTIDE SEQUENCE</scope>
</reference>
<evidence type="ECO:0000313" key="1">
    <source>
        <dbReference type="EMBL" id="VAX04102.1"/>
    </source>
</evidence>
<name>A0A3B1AK43_9ZZZZ</name>
<proteinExistence type="predicted"/>
<sequence>MTSLNAKLKSLIVAGFISGLLVTGIFNLSFASQQKSVLDFDQQSPALCSFNLCSLL</sequence>
<dbReference type="EMBL" id="UOFW01000076">
    <property type="protein sequence ID" value="VAX04102.1"/>
    <property type="molecule type" value="Genomic_DNA"/>
</dbReference>
<accession>A0A3B1AK43</accession>
<dbReference type="AlphaFoldDB" id="A0A3B1AK43"/>
<organism evidence="1">
    <name type="scientific">hydrothermal vent metagenome</name>
    <dbReference type="NCBI Taxonomy" id="652676"/>
    <lineage>
        <taxon>unclassified sequences</taxon>
        <taxon>metagenomes</taxon>
        <taxon>ecological metagenomes</taxon>
    </lineage>
</organism>
<gene>
    <name evidence="1" type="ORF">MNBD_ALPHA03-618</name>
</gene>
<protein>
    <submittedName>
        <fullName evidence="1">Uncharacterized protein</fullName>
    </submittedName>
</protein>